<dbReference type="EMBL" id="CAJVPT010067417">
    <property type="protein sequence ID" value="CAG8774933.1"/>
    <property type="molecule type" value="Genomic_DNA"/>
</dbReference>
<proteinExistence type="predicted"/>
<name>A0ACA9R3C3_9GLOM</name>
<reference evidence="1" key="1">
    <citation type="submission" date="2021-06" db="EMBL/GenBank/DDBJ databases">
        <authorList>
            <person name="Kallberg Y."/>
            <person name="Tangrot J."/>
            <person name="Rosling A."/>
        </authorList>
    </citation>
    <scope>NUCLEOTIDE SEQUENCE</scope>
    <source>
        <strain evidence="1">CL356</strain>
    </source>
</reference>
<comment type="caution">
    <text evidence="1">The sequence shown here is derived from an EMBL/GenBank/DDBJ whole genome shotgun (WGS) entry which is preliminary data.</text>
</comment>
<gene>
    <name evidence="1" type="ORF">ACOLOM_LOCUS14033</name>
</gene>
<keyword evidence="2" id="KW-1185">Reference proteome</keyword>
<protein>
    <submittedName>
        <fullName evidence="1">12994_t:CDS:1</fullName>
    </submittedName>
</protein>
<sequence>KCGGPPVAASFSWNPGKTNSSIQDRWKQTYTEKTPEAPKVTPQPPVSTISTGQSSVKPTTTSVTPVRRFPRPLNSGNTTQLNTRISAHISAATVERTPSHTRQGSYAEALADALDSSPSSNPILDDGVALSKVYGSVLQNPETLKTYQCAD</sequence>
<feature type="non-terminal residue" evidence="1">
    <location>
        <position position="1"/>
    </location>
</feature>
<organism evidence="1 2">
    <name type="scientific">Acaulospora colombiana</name>
    <dbReference type="NCBI Taxonomy" id="27376"/>
    <lineage>
        <taxon>Eukaryota</taxon>
        <taxon>Fungi</taxon>
        <taxon>Fungi incertae sedis</taxon>
        <taxon>Mucoromycota</taxon>
        <taxon>Glomeromycotina</taxon>
        <taxon>Glomeromycetes</taxon>
        <taxon>Diversisporales</taxon>
        <taxon>Acaulosporaceae</taxon>
        <taxon>Acaulospora</taxon>
    </lineage>
</organism>
<dbReference type="Proteomes" id="UP000789525">
    <property type="component" value="Unassembled WGS sequence"/>
</dbReference>
<evidence type="ECO:0000313" key="2">
    <source>
        <dbReference type="Proteomes" id="UP000789525"/>
    </source>
</evidence>
<feature type="non-terminal residue" evidence="1">
    <location>
        <position position="151"/>
    </location>
</feature>
<accession>A0ACA9R3C3</accession>
<evidence type="ECO:0000313" key="1">
    <source>
        <dbReference type="EMBL" id="CAG8774933.1"/>
    </source>
</evidence>